<evidence type="ECO:0000256" key="2">
    <source>
        <dbReference type="SAM" id="Phobius"/>
    </source>
</evidence>
<proteinExistence type="predicted"/>
<feature type="non-terminal residue" evidence="3">
    <location>
        <position position="449"/>
    </location>
</feature>
<keyword evidence="2" id="KW-1133">Transmembrane helix</keyword>
<dbReference type="OrthoDB" id="9036150at2"/>
<keyword evidence="4" id="KW-1185">Reference proteome</keyword>
<dbReference type="RefSeq" id="WP_046154588.1">
    <property type="nucleotide sequence ID" value="NZ_CADFGU010000016.1"/>
</dbReference>
<dbReference type="Proteomes" id="UP000033618">
    <property type="component" value="Unassembled WGS sequence"/>
</dbReference>
<sequence length="449" mass="48150">MAELIELPGVKGQYAVGLNWRHEDKLPRRRELYVLGQQMGRWGAVRKTATGAIQICYCDPIEGAKSPRSIAALGASVAELFPPPWMGVYKLSNTRYWLIAVRDGNEIIPGGDVVGSLPEILSLKKQFKSLEWTEKEGTIEDLVATIDQKRLPLRDLQSRPELTAAVIGGSVLAIAIAAAVFLHYRDAQLEAEARAAKKRQQAIEAALRAKRDAPTDVLPWSTLPSVMAGTDACRNAWNRQLLSIAGWDLASWTCTPARESVALAIAWKNAGGSALDAPGRLGVKGDSATQAQSFPAQLDVGAPGVLSQDAASRAAWALASRYGFALNLQQVREPEPALPGGKKGTTSPKPWLLNTLTIGTGTPPWLGWSNDASRILGLRLRSISWTGAGHAQNAGAAWSVAFDLYTANDNAPAVRQVEADIAKTAPKPAMPGGHKHPVLGAPKTDFQFD</sequence>
<dbReference type="Pfam" id="PF06864">
    <property type="entry name" value="PAP_PilO"/>
    <property type="match status" value="1"/>
</dbReference>
<feature type="region of interest" description="Disordered" evidence="1">
    <location>
        <begin position="425"/>
        <end position="449"/>
    </location>
</feature>
<comment type="caution">
    <text evidence="3">The sequence shown here is derived from an EMBL/GenBank/DDBJ whole genome shotgun (WGS) entry which is preliminary data.</text>
</comment>
<evidence type="ECO:0000313" key="3">
    <source>
        <dbReference type="EMBL" id="KKB60862.1"/>
    </source>
</evidence>
<name>A0A0F5JU35_9BURK</name>
<organism evidence="3 4">
    <name type="scientific">Robbsia andropogonis</name>
    <dbReference type="NCBI Taxonomy" id="28092"/>
    <lineage>
        <taxon>Bacteria</taxon>
        <taxon>Pseudomonadati</taxon>
        <taxon>Pseudomonadota</taxon>
        <taxon>Betaproteobacteria</taxon>
        <taxon>Burkholderiales</taxon>
        <taxon>Burkholderiaceae</taxon>
        <taxon>Robbsia</taxon>
    </lineage>
</organism>
<reference evidence="3 4" key="1">
    <citation type="submission" date="2015-03" db="EMBL/GenBank/DDBJ databases">
        <title>Draft Genome Sequence of Burkholderia andropogonis type strain ICMP2807, isolated from Sorghum bicolor.</title>
        <authorList>
            <person name="Lopes-Santos L."/>
            <person name="Castro D.B."/>
            <person name="Ottoboni L.M."/>
            <person name="Park D."/>
            <person name="Weirc B.S."/>
            <person name="Destefano S.A."/>
        </authorList>
    </citation>
    <scope>NUCLEOTIDE SEQUENCE [LARGE SCALE GENOMIC DNA]</scope>
    <source>
        <strain evidence="3 4">ICMP2807</strain>
    </source>
</reference>
<dbReference type="EMBL" id="LAQU01000153">
    <property type="protein sequence ID" value="KKB60862.1"/>
    <property type="molecule type" value="Genomic_DNA"/>
</dbReference>
<gene>
    <name evidence="3" type="ORF">WM40_26695</name>
</gene>
<evidence type="ECO:0008006" key="5">
    <source>
        <dbReference type="Google" id="ProtNLM"/>
    </source>
</evidence>
<keyword evidence="2" id="KW-0812">Transmembrane</keyword>
<accession>A0A0F5JU35</accession>
<keyword evidence="2" id="KW-0472">Membrane</keyword>
<feature type="transmembrane region" description="Helical" evidence="2">
    <location>
        <begin position="162"/>
        <end position="184"/>
    </location>
</feature>
<evidence type="ECO:0000313" key="4">
    <source>
        <dbReference type="Proteomes" id="UP000033618"/>
    </source>
</evidence>
<dbReference type="InterPro" id="IPR009663">
    <property type="entry name" value="PAP_PilO"/>
</dbReference>
<evidence type="ECO:0000256" key="1">
    <source>
        <dbReference type="SAM" id="MobiDB-lite"/>
    </source>
</evidence>
<dbReference type="AlphaFoldDB" id="A0A0F5JU35"/>
<protein>
    <recommendedName>
        <fullName evidence="5">Type 4b pilus protein PilO2</fullName>
    </recommendedName>
</protein>